<accession>A0A075WH20</accession>
<dbReference type="InterPro" id="IPR046632">
    <property type="entry name" value="DUF6744"/>
</dbReference>
<dbReference type="Proteomes" id="UP000028501">
    <property type="component" value="Chromosome"/>
</dbReference>
<dbReference type="Pfam" id="PF20529">
    <property type="entry name" value="DUF6744"/>
    <property type="match status" value="1"/>
</dbReference>
<dbReference type="GeneID" id="24795134"/>
<name>A0A075WH20_ARCFL</name>
<protein>
    <submittedName>
        <fullName evidence="2">Uncharacterized protein</fullName>
    </submittedName>
</protein>
<evidence type="ECO:0000256" key="1">
    <source>
        <dbReference type="SAM" id="Coils"/>
    </source>
</evidence>
<dbReference type="KEGG" id="afg:AFULGI_00016330"/>
<feature type="coiled-coil region" evidence="1">
    <location>
        <begin position="262"/>
        <end position="307"/>
    </location>
</feature>
<keyword evidence="1" id="KW-0175">Coiled coil</keyword>
<sequence length="320" mass="37554">MQRVRIGGSEAVFLENDEKDVLGYAVWYTISRTLVHKDDLHAWFDKHGLSRFKPADPKHGDAFKRICSEYKEKKIDESADSETFLLLRPLETGLTRKIVLEKRKEGKKLSYNVVGEIAYDEKSRSVNYSLRTADPVVRDIVKEILDRFEREKDCYTDEHIRKILHRILDSCNRVKLKPSGGIYFIPLDDFYWIERFSKIVEEIKKIDPNNRTEIWYAPIVNTERHRRMLEIKVEDTLEEILNSAIERLLKIDSQDPSKVRQVDEIAKQIEQATKMAEKYTKMLKVSLNRTTSLLEKAERLLNKIRQIQLSQIEVKAKSTA</sequence>
<dbReference type="AlphaFoldDB" id="A0A075WH20"/>
<evidence type="ECO:0000313" key="2">
    <source>
        <dbReference type="EMBL" id="AIG98394.1"/>
    </source>
</evidence>
<gene>
    <name evidence="2" type="ORF">AFULGI_00016330</name>
</gene>
<proteinExistence type="predicted"/>
<dbReference type="HOGENOM" id="CLU_898952_0_0_2"/>
<dbReference type="RefSeq" id="WP_048095760.1">
    <property type="nucleotide sequence ID" value="NZ_CP006577.1"/>
</dbReference>
<dbReference type="EMBL" id="CP006577">
    <property type="protein sequence ID" value="AIG98394.1"/>
    <property type="molecule type" value="Genomic_DNA"/>
</dbReference>
<organism evidence="2 3">
    <name type="scientific">Archaeoglobus fulgidus DSM 8774</name>
    <dbReference type="NCBI Taxonomy" id="1344584"/>
    <lineage>
        <taxon>Archaea</taxon>
        <taxon>Methanobacteriati</taxon>
        <taxon>Methanobacteriota</taxon>
        <taxon>Archaeoglobi</taxon>
        <taxon>Archaeoglobales</taxon>
        <taxon>Archaeoglobaceae</taxon>
        <taxon>Archaeoglobus</taxon>
    </lineage>
</organism>
<evidence type="ECO:0000313" key="3">
    <source>
        <dbReference type="Proteomes" id="UP000028501"/>
    </source>
</evidence>
<reference evidence="2 3" key="1">
    <citation type="submission" date="2013-07" db="EMBL/GenBank/DDBJ databases">
        <title>Genome of Archaeoglobus fulgidus.</title>
        <authorList>
            <person name="Fiebig A."/>
            <person name="Birkeland N.-K."/>
        </authorList>
    </citation>
    <scope>NUCLEOTIDE SEQUENCE [LARGE SCALE GENOMIC DNA]</scope>
    <source>
        <strain evidence="2 3">DSM 8774</strain>
    </source>
</reference>